<dbReference type="eggNOG" id="arCOG03116">
    <property type="taxonomic scope" value="Archaea"/>
</dbReference>
<protein>
    <submittedName>
        <fullName evidence="1">DUF192 family protein</fullName>
    </submittedName>
</protein>
<accession>Q18KV9</accession>
<evidence type="ECO:0000313" key="2">
    <source>
        <dbReference type="Proteomes" id="UP000001975"/>
    </source>
</evidence>
<reference evidence="1 2" key="1">
    <citation type="journal article" date="2006" name="BMC Genomics">
        <title>The genome of the square archaeon Haloquadratum walsbyi: life at the limits of water activity.</title>
        <authorList>
            <person name="Bolhuis H.H."/>
            <person name="Palm P.P."/>
            <person name="Wende A.W."/>
            <person name="Falb M.M."/>
            <person name="Rampp M.M."/>
            <person name="Rodriguez-Valera F.F."/>
            <person name="Pfeiffer F.F."/>
            <person name="Oesterhelt D.D."/>
        </authorList>
    </citation>
    <scope>NUCLEOTIDE SEQUENCE [LARGE SCALE GENOMIC DNA]</scope>
    <source>
        <strain evidence="2">DSM 16790 / HBSQ001</strain>
    </source>
</reference>
<dbReference type="InterPro" id="IPR038695">
    <property type="entry name" value="Saro_0823-like_sf"/>
</dbReference>
<dbReference type="EMBL" id="AM180088">
    <property type="protein sequence ID" value="CAJ51332.1"/>
    <property type="molecule type" value="Genomic_DNA"/>
</dbReference>
<organism evidence="1 2">
    <name type="scientific">Haloquadratum walsbyi (strain DSM 16790 / HBSQ001)</name>
    <dbReference type="NCBI Taxonomy" id="362976"/>
    <lineage>
        <taxon>Archaea</taxon>
        <taxon>Methanobacteriati</taxon>
        <taxon>Methanobacteriota</taxon>
        <taxon>Stenosarchaea group</taxon>
        <taxon>Halobacteria</taxon>
        <taxon>Halobacteriales</taxon>
        <taxon>Haloferacaceae</taxon>
        <taxon>Haloquadratum</taxon>
    </lineage>
</organism>
<gene>
    <name evidence="1" type="ordered locus">HQ_1203A</name>
</gene>
<dbReference type="Proteomes" id="UP000001975">
    <property type="component" value="Chromosome"/>
</dbReference>
<dbReference type="HOGENOM" id="CLU_097039_1_0_2"/>
<dbReference type="PANTHER" id="PTHR37953">
    <property type="entry name" value="UPF0127 PROTEIN MJ1496"/>
    <property type="match status" value="1"/>
</dbReference>
<dbReference type="AlphaFoldDB" id="Q18KV9"/>
<dbReference type="Pfam" id="PF02643">
    <property type="entry name" value="DUF192"/>
    <property type="match status" value="1"/>
</dbReference>
<dbReference type="InterPro" id="IPR003795">
    <property type="entry name" value="DUF192"/>
</dbReference>
<sequence>MQSNMPLPSSRRQCLQYIAVGVTGAGFAGCVGDSPAQSETTTEDSDITQVHAEYETTDVRIESAEGDRLGTVTAAIADTGELRYLGLSDTENLPENRGMLFIYDSSGNRTFVMREMDFGIDIIYADSEGVITSIHHADAPGPDEDGNNQQYSGQGQYVLEINKDWTTARDIEAGDVLVSEAIA</sequence>
<evidence type="ECO:0000313" key="1">
    <source>
        <dbReference type="EMBL" id="CAJ51332.1"/>
    </source>
</evidence>
<dbReference type="PANTHER" id="PTHR37953:SF1">
    <property type="entry name" value="UPF0127 PROTEIN MJ1496"/>
    <property type="match status" value="1"/>
</dbReference>
<keyword evidence="2" id="KW-1185">Reference proteome</keyword>
<dbReference type="Gene3D" id="2.60.120.1140">
    <property type="entry name" value="Protein of unknown function DUF192"/>
    <property type="match status" value="1"/>
</dbReference>
<dbReference type="KEGG" id="hwa:HQ_1203A"/>
<name>Q18KV9_HALWD</name>
<proteinExistence type="predicted"/>